<comment type="caution">
    <text evidence="1">The sequence shown here is derived from an EMBL/GenBank/DDBJ whole genome shotgun (WGS) entry which is preliminary data.</text>
</comment>
<accession>A0A316X9V1</accession>
<dbReference type="EMBL" id="PPEI02000001">
    <property type="protein sequence ID" value="PWN67630.1"/>
    <property type="molecule type" value="Genomic_DNA"/>
</dbReference>
<evidence type="ECO:0000313" key="2">
    <source>
        <dbReference type="Proteomes" id="UP000236182"/>
    </source>
</evidence>
<protein>
    <submittedName>
        <fullName evidence="1">Uncharacterized protein</fullName>
    </submittedName>
</protein>
<sequence length="65" mass="7745">MNWLKIPLKIDVHNTIMKIEGINNEKDLFAFSRTLRNYQDLGLIRVPVKVKDKLSMQLMKIYKKI</sequence>
<dbReference type="OrthoDB" id="9903953at2"/>
<dbReference type="Proteomes" id="UP000236182">
    <property type="component" value="Unassembled WGS sequence"/>
</dbReference>
<gene>
    <name evidence="1" type="ORF">C1638_003295</name>
</gene>
<keyword evidence="2" id="KW-1185">Reference proteome</keyword>
<dbReference type="AlphaFoldDB" id="A0A316X9V1"/>
<name>A0A316X9V1_9FLAO</name>
<evidence type="ECO:0000313" key="1">
    <source>
        <dbReference type="EMBL" id="PWN67630.1"/>
    </source>
</evidence>
<reference evidence="1" key="1">
    <citation type="submission" date="2018-04" db="EMBL/GenBank/DDBJ databases">
        <title>Draft Genome Sequences of Chryseobacterium lactis NCTC11390T isolated from milk, Chryseobacterium oncorhynchi 701B-08T from rainbow trout, and Chryseobacterium viscerum 687B-08T from diseased fish.</title>
        <authorList>
            <person name="Jeong J.-J."/>
            <person name="Lee Y.J."/>
            <person name="Pathiraja D."/>
            <person name="Park B."/>
            <person name="Choi I.-G."/>
            <person name="Kim K.D."/>
        </authorList>
    </citation>
    <scope>NUCLEOTIDE SEQUENCE [LARGE SCALE GENOMIC DNA]</scope>
    <source>
        <strain evidence="1">701B-08</strain>
    </source>
</reference>
<organism evidence="1 2">
    <name type="scientific">Chryseobacterium oncorhynchi</name>
    <dbReference type="NCBI Taxonomy" id="741074"/>
    <lineage>
        <taxon>Bacteria</taxon>
        <taxon>Pseudomonadati</taxon>
        <taxon>Bacteroidota</taxon>
        <taxon>Flavobacteriia</taxon>
        <taxon>Flavobacteriales</taxon>
        <taxon>Weeksellaceae</taxon>
        <taxon>Chryseobacterium group</taxon>
        <taxon>Chryseobacterium</taxon>
    </lineage>
</organism>
<dbReference type="RefSeq" id="WP_109618151.1">
    <property type="nucleotide sequence ID" value="NZ_PPEI02000001.1"/>
</dbReference>
<proteinExistence type="predicted"/>